<evidence type="ECO:0000313" key="4">
    <source>
        <dbReference type="Proteomes" id="UP001445076"/>
    </source>
</evidence>
<dbReference type="SUPFAM" id="SSF69065">
    <property type="entry name" value="RNase III domain-like"/>
    <property type="match status" value="1"/>
</dbReference>
<dbReference type="Proteomes" id="UP001445076">
    <property type="component" value="Unassembled WGS sequence"/>
</dbReference>
<reference evidence="3 4" key="1">
    <citation type="journal article" date="2024" name="BMC Genomics">
        <title>Genome assembly of redclaw crayfish (Cherax quadricarinatus) provides insights into its immune adaptation and hypoxia tolerance.</title>
        <authorList>
            <person name="Liu Z."/>
            <person name="Zheng J."/>
            <person name="Li H."/>
            <person name="Fang K."/>
            <person name="Wang S."/>
            <person name="He J."/>
            <person name="Zhou D."/>
            <person name="Weng S."/>
            <person name="Chi M."/>
            <person name="Gu Z."/>
            <person name="He J."/>
            <person name="Li F."/>
            <person name="Wang M."/>
        </authorList>
    </citation>
    <scope>NUCLEOTIDE SEQUENCE [LARGE SCALE GENOMIC DNA]</scope>
    <source>
        <strain evidence="3">ZL_2023a</strain>
    </source>
</reference>
<dbReference type="SMART" id="SM00535">
    <property type="entry name" value="RIBOc"/>
    <property type="match status" value="1"/>
</dbReference>
<gene>
    <name evidence="3" type="ORF">OTU49_013139</name>
</gene>
<sequence length="123" mass="14150">ENFDLERLEILGDSFLKFIITEYLFLKETESHEGRLSLRRGKLVCNRTLSSLAKCKSIPNKMQSFYLEPPLNGLLLGFTIKPEVSNKLRSCNLSHDKWPSLPKSSRLENLQEVVKNIGGEREK</sequence>
<dbReference type="InterPro" id="IPR036389">
    <property type="entry name" value="RNase_III_sf"/>
</dbReference>
<evidence type="ECO:0000259" key="2">
    <source>
        <dbReference type="PROSITE" id="PS50142"/>
    </source>
</evidence>
<dbReference type="GO" id="GO:0004525">
    <property type="term" value="F:ribonuclease III activity"/>
    <property type="evidence" value="ECO:0007669"/>
    <property type="project" value="InterPro"/>
</dbReference>
<protein>
    <recommendedName>
        <fullName evidence="2">RNase III domain-containing protein</fullName>
    </recommendedName>
</protein>
<proteinExistence type="predicted"/>
<evidence type="ECO:0000256" key="1">
    <source>
        <dbReference type="ARBA" id="ARBA00022801"/>
    </source>
</evidence>
<dbReference type="AlphaFoldDB" id="A0AAW0VUS6"/>
<dbReference type="InterPro" id="IPR000999">
    <property type="entry name" value="RNase_III_dom"/>
</dbReference>
<organism evidence="3 4">
    <name type="scientific">Cherax quadricarinatus</name>
    <name type="common">Australian red claw crayfish</name>
    <dbReference type="NCBI Taxonomy" id="27406"/>
    <lineage>
        <taxon>Eukaryota</taxon>
        <taxon>Metazoa</taxon>
        <taxon>Ecdysozoa</taxon>
        <taxon>Arthropoda</taxon>
        <taxon>Crustacea</taxon>
        <taxon>Multicrustacea</taxon>
        <taxon>Malacostraca</taxon>
        <taxon>Eumalacostraca</taxon>
        <taxon>Eucarida</taxon>
        <taxon>Decapoda</taxon>
        <taxon>Pleocyemata</taxon>
        <taxon>Astacidea</taxon>
        <taxon>Parastacoidea</taxon>
        <taxon>Parastacidae</taxon>
        <taxon>Cherax</taxon>
    </lineage>
</organism>
<keyword evidence="1" id="KW-0378">Hydrolase</keyword>
<dbReference type="Pfam" id="PF00636">
    <property type="entry name" value="Ribonuclease_3"/>
    <property type="match status" value="1"/>
</dbReference>
<dbReference type="Gene3D" id="1.10.1520.10">
    <property type="entry name" value="Ribonuclease III domain"/>
    <property type="match status" value="1"/>
</dbReference>
<feature type="domain" description="RNase III" evidence="2">
    <location>
        <begin position="1"/>
        <end position="54"/>
    </location>
</feature>
<keyword evidence="4" id="KW-1185">Reference proteome</keyword>
<feature type="non-terminal residue" evidence="3">
    <location>
        <position position="1"/>
    </location>
</feature>
<name>A0AAW0VUS6_CHEQU</name>
<feature type="non-terminal residue" evidence="3">
    <location>
        <position position="123"/>
    </location>
</feature>
<accession>A0AAW0VUS6</accession>
<dbReference type="CDD" id="cd00593">
    <property type="entry name" value="RIBOc"/>
    <property type="match status" value="1"/>
</dbReference>
<dbReference type="PANTHER" id="PTHR14950">
    <property type="entry name" value="DICER-RELATED"/>
    <property type="match status" value="1"/>
</dbReference>
<dbReference type="GO" id="GO:0006396">
    <property type="term" value="P:RNA processing"/>
    <property type="evidence" value="ECO:0007669"/>
    <property type="project" value="InterPro"/>
</dbReference>
<dbReference type="PROSITE" id="PS50142">
    <property type="entry name" value="RNASE_3_2"/>
    <property type="match status" value="1"/>
</dbReference>
<evidence type="ECO:0000313" key="3">
    <source>
        <dbReference type="EMBL" id="KAK8720722.1"/>
    </source>
</evidence>
<dbReference type="PANTHER" id="PTHR14950:SF37">
    <property type="entry name" value="ENDORIBONUCLEASE DICER"/>
    <property type="match status" value="1"/>
</dbReference>
<comment type="caution">
    <text evidence="3">The sequence shown here is derived from an EMBL/GenBank/DDBJ whole genome shotgun (WGS) entry which is preliminary data.</text>
</comment>
<dbReference type="EMBL" id="JARKIK010000240">
    <property type="protein sequence ID" value="KAK8720722.1"/>
    <property type="molecule type" value="Genomic_DNA"/>
</dbReference>